<name>A0ABQ1UQB0_9BACT</name>
<keyword evidence="2" id="KW-1185">Reference proteome</keyword>
<organism evidence="1 2">
    <name type="scientific">Hymenobacter cavernae</name>
    <dbReference type="NCBI Taxonomy" id="2044852"/>
    <lineage>
        <taxon>Bacteria</taxon>
        <taxon>Pseudomonadati</taxon>
        <taxon>Bacteroidota</taxon>
        <taxon>Cytophagia</taxon>
        <taxon>Cytophagales</taxon>
        <taxon>Hymenobacteraceae</taxon>
        <taxon>Hymenobacter</taxon>
    </lineage>
</organism>
<accession>A0ABQ1UQB0</accession>
<protein>
    <recommendedName>
        <fullName evidence="3">Short chain dehydrogenase</fullName>
    </recommendedName>
</protein>
<evidence type="ECO:0000313" key="2">
    <source>
        <dbReference type="Proteomes" id="UP000632273"/>
    </source>
</evidence>
<gene>
    <name evidence="1" type="ORF">GCM10011383_40240</name>
</gene>
<dbReference type="RefSeq" id="WP_229755392.1">
    <property type="nucleotide sequence ID" value="NZ_BMHT01000008.1"/>
</dbReference>
<evidence type="ECO:0008006" key="3">
    <source>
        <dbReference type="Google" id="ProtNLM"/>
    </source>
</evidence>
<proteinExistence type="predicted"/>
<comment type="caution">
    <text evidence="1">The sequence shown here is derived from an EMBL/GenBank/DDBJ whole genome shotgun (WGS) entry which is preliminary data.</text>
</comment>
<dbReference type="Proteomes" id="UP000632273">
    <property type="component" value="Unassembled WGS sequence"/>
</dbReference>
<reference evidence="2" key="1">
    <citation type="journal article" date="2019" name="Int. J. Syst. Evol. Microbiol.">
        <title>The Global Catalogue of Microorganisms (GCM) 10K type strain sequencing project: providing services to taxonomists for standard genome sequencing and annotation.</title>
        <authorList>
            <consortium name="The Broad Institute Genomics Platform"/>
            <consortium name="The Broad Institute Genome Sequencing Center for Infectious Disease"/>
            <person name="Wu L."/>
            <person name="Ma J."/>
        </authorList>
    </citation>
    <scope>NUCLEOTIDE SEQUENCE [LARGE SCALE GENOMIC DNA]</scope>
    <source>
        <strain evidence="2">CGMCC 1.15197</strain>
    </source>
</reference>
<sequence>MHPSYIDTPGFQHGANYTGKVVKPAPPVFPAQKVADTLLAVAQHPRPTTMVGWPAYVMRWSYAIAPSLVGRTTRRLFDTYFAQADPAPVSENSLFTPSLVPHDTNISGGWAKPTKPRNGQWLGAALVAGLAVSFLAWQRTKEEAR</sequence>
<evidence type="ECO:0000313" key="1">
    <source>
        <dbReference type="EMBL" id="GGF24576.1"/>
    </source>
</evidence>
<dbReference type="EMBL" id="BMHT01000008">
    <property type="protein sequence ID" value="GGF24576.1"/>
    <property type="molecule type" value="Genomic_DNA"/>
</dbReference>